<protein>
    <recommendedName>
        <fullName evidence="6">Gustatory receptor</fullName>
    </recommendedName>
</protein>
<keyword evidence="2 6" id="KW-1003">Cell membrane</keyword>
<evidence type="ECO:0000313" key="7">
    <source>
        <dbReference type="EMBL" id="EDW97910.1"/>
    </source>
</evidence>
<feature type="transmembrane region" description="Helical" evidence="6">
    <location>
        <begin position="355"/>
        <end position="376"/>
    </location>
</feature>
<evidence type="ECO:0000256" key="3">
    <source>
        <dbReference type="ARBA" id="ARBA00022692"/>
    </source>
</evidence>
<dbReference type="GO" id="GO:0007165">
    <property type="term" value="P:signal transduction"/>
    <property type="evidence" value="ECO:0007669"/>
    <property type="project" value="UniProtKB-KW"/>
</dbReference>
<reference evidence="7 8" key="1">
    <citation type="journal article" date="2007" name="Nature">
        <title>Evolution of genes and genomes on the Drosophila phylogeny.</title>
        <authorList>
            <consortium name="Drosophila 12 Genomes Consortium"/>
            <person name="Clark A.G."/>
            <person name="Eisen M.B."/>
            <person name="Smith D.R."/>
            <person name="Bergman C.M."/>
            <person name="Oliver B."/>
            <person name="Markow T.A."/>
            <person name="Kaufman T.C."/>
            <person name="Kellis M."/>
            <person name="Gelbart W."/>
            <person name="Iyer V.N."/>
            <person name="Pollard D.A."/>
            <person name="Sackton T.B."/>
            <person name="Larracuente A.M."/>
            <person name="Singh N.D."/>
            <person name="Abad J.P."/>
            <person name="Abt D.N."/>
            <person name="Adryan B."/>
            <person name="Aguade M."/>
            <person name="Akashi H."/>
            <person name="Anderson W.W."/>
            <person name="Aquadro C.F."/>
            <person name="Ardell D.H."/>
            <person name="Arguello R."/>
            <person name="Artieri C.G."/>
            <person name="Barbash D.A."/>
            <person name="Barker D."/>
            <person name="Barsanti P."/>
            <person name="Batterham P."/>
            <person name="Batzoglou S."/>
            <person name="Begun D."/>
            <person name="Bhutkar A."/>
            <person name="Blanco E."/>
            <person name="Bosak S.A."/>
            <person name="Bradley R.K."/>
            <person name="Brand A.D."/>
            <person name="Brent M.R."/>
            <person name="Brooks A.N."/>
            <person name="Brown R.H."/>
            <person name="Butlin R.K."/>
            <person name="Caggese C."/>
            <person name="Calvi B.R."/>
            <person name="Bernardo de Carvalho A."/>
            <person name="Caspi A."/>
            <person name="Castrezana S."/>
            <person name="Celniker S.E."/>
            <person name="Chang J.L."/>
            <person name="Chapple C."/>
            <person name="Chatterji S."/>
            <person name="Chinwalla A."/>
            <person name="Civetta A."/>
            <person name="Clifton S.W."/>
            <person name="Comeron J.M."/>
            <person name="Costello J.C."/>
            <person name="Coyne J.A."/>
            <person name="Daub J."/>
            <person name="David R.G."/>
            <person name="Delcher A.L."/>
            <person name="Delehaunty K."/>
            <person name="Do C.B."/>
            <person name="Ebling H."/>
            <person name="Edwards K."/>
            <person name="Eickbush T."/>
            <person name="Evans J.D."/>
            <person name="Filipski A."/>
            <person name="Findeiss S."/>
            <person name="Freyhult E."/>
            <person name="Fulton L."/>
            <person name="Fulton R."/>
            <person name="Garcia A.C."/>
            <person name="Gardiner A."/>
            <person name="Garfield D.A."/>
            <person name="Garvin B.E."/>
            <person name="Gibson G."/>
            <person name="Gilbert D."/>
            <person name="Gnerre S."/>
            <person name="Godfrey J."/>
            <person name="Good R."/>
            <person name="Gotea V."/>
            <person name="Gravely B."/>
            <person name="Greenberg A.J."/>
            <person name="Griffiths-Jones S."/>
            <person name="Gross S."/>
            <person name="Guigo R."/>
            <person name="Gustafson E.A."/>
            <person name="Haerty W."/>
            <person name="Hahn M.W."/>
            <person name="Halligan D.L."/>
            <person name="Halpern A.L."/>
            <person name="Halter G.M."/>
            <person name="Han M.V."/>
            <person name="Heger A."/>
            <person name="Hillier L."/>
            <person name="Hinrichs A.S."/>
            <person name="Holmes I."/>
            <person name="Hoskins R.A."/>
            <person name="Hubisz M.J."/>
            <person name="Hultmark D."/>
            <person name="Huntley M.A."/>
            <person name="Jaffe D.B."/>
            <person name="Jagadeeshan S."/>
            <person name="Jeck W.R."/>
            <person name="Johnson J."/>
            <person name="Jones C.D."/>
            <person name="Jordan W.C."/>
            <person name="Karpen G.H."/>
            <person name="Kataoka E."/>
            <person name="Keightley P.D."/>
            <person name="Kheradpour P."/>
            <person name="Kirkness E.F."/>
            <person name="Koerich L.B."/>
            <person name="Kristiansen K."/>
            <person name="Kudrna D."/>
            <person name="Kulathinal R.J."/>
            <person name="Kumar S."/>
            <person name="Kwok R."/>
            <person name="Lander E."/>
            <person name="Langley C.H."/>
            <person name="Lapoint R."/>
            <person name="Lazzaro B.P."/>
            <person name="Lee S.J."/>
            <person name="Levesque L."/>
            <person name="Li R."/>
            <person name="Lin C.F."/>
            <person name="Lin M.F."/>
            <person name="Lindblad-Toh K."/>
            <person name="Llopart A."/>
            <person name="Long M."/>
            <person name="Low L."/>
            <person name="Lozovsky E."/>
            <person name="Lu J."/>
            <person name="Luo M."/>
            <person name="Machado C.A."/>
            <person name="Makalowski W."/>
            <person name="Marzo M."/>
            <person name="Matsuda M."/>
            <person name="Matzkin L."/>
            <person name="McAllister B."/>
            <person name="McBride C.S."/>
            <person name="McKernan B."/>
            <person name="McKernan K."/>
            <person name="Mendez-Lago M."/>
            <person name="Minx P."/>
            <person name="Mollenhauer M.U."/>
            <person name="Montooth K."/>
            <person name="Mount S.M."/>
            <person name="Mu X."/>
            <person name="Myers E."/>
            <person name="Negre B."/>
            <person name="Newfeld S."/>
            <person name="Nielsen R."/>
            <person name="Noor M.A."/>
            <person name="O'Grady P."/>
            <person name="Pachter L."/>
            <person name="Papaceit M."/>
            <person name="Parisi M.J."/>
            <person name="Parisi M."/>
            <person name="Parts L."/>
            <person name="Pedersen J.S."/>
            <person name="Pesole G."/>
            <person name="Phillippy A.M."/>
            <person name="Ponting C.P."/>
            <person name="Pop M."/>
            <person name="Porcelli D."/>
            <person name="Powell J.R."/>
            <person name="Prohaska S."/>
            <person name="Pruitt K."/>
            <person name="Puig M."/>
            <person name="Quesneville H."/>
            <person name="Ram K.R."/>
            <person name="Rand D."/>
            <person name="Rasmussen M.D."/>
            <person name="Reed L.K."/>
            <person name="Reenan R."/>
            <person name="Reily A."/>
            <person name="Remington K.A."/>
            <person name="Rieger T.T."/>
            <person name="Ritchie M.G."/>
            <person name="Robin C."/>
            <person name="Rogers Y.H."/>
            <person name="Rohde C."/>
            <person name="Rozas J."/>
            <person name="Rubenfield M.J."/>
            <person name="Ruiz A."/>
            <person name="Russo S."/>
            <person name="Salzberg S.L."/>
            <person name="Sanchez-Gracia A."/>
            <person name="Saranga D.J."/>
            <person name="Sato H."/>
            <person name="Schaeffer S.W."/>
            <person name="Schatz M.C."/>
            <person name="Schlenke T."/>
            <person name="Schwartz R."/>
            <person name="Segarra C."/>
            <person name="Singh R.S."/>
            <person name="Sirot L."/>
            <person name="Sirota M."/>
            <person name="Sisneros N.B."/>
            <person name="Smith C.D."/>
            <person name="Smith T.F."/>
            <person name="Spieth J."/>
            <person name="Stage D.E."/>
            <person name="Stark A."/>
            <person name="Stephan W."/>
            <person name="Strausberg R.L."/>
            <person name="Strempel S."/>
            <person name="Sturgill D."/>
            <person name="Sutton G."/>
            <person name="Sutton G.G."/>
            <person name="Tao W."/>
            <person name="Teichmann S."/>
            <person name="Tobari Y.N."/>
            <person name="Tomimura Y."/>
            <person name="Tsolas J.M."/>
            <person name="Valente V.L."/>
            <person name="Venter E."/>
            <person name="Venter J.C."/>
            <person name="Vicario S."/>
            <person name="Vieira F.G."/>
            <person name="Vilella A.J."/>
            <person name="Villasante A."/>
            <person name="Walenz B."/>
            <person name="Wang J."/>
            <person name="Wasserman M."/>
            <person name="Watts T."/>
            <person name="Wilson D."/>
            <person name="Wilson R.K."/>
            <person name="Wing R.A."/>
            <person name="Wolfner M.F."/>
            <person name="Wong A."/>
            <person name="Wong G.K."/>
            <person name="Wu C.I."/>
            <person name="Wu G."/>
            <person name="Yamamoto D."/>
            <person name="Yang H.P."/>
            <person name="Yang S.P."/>
            <person name="Yorke J.A."/>
            <person name="Yoshida K."/>
            <person name="Zdobnov E."/>
            <person name="Zhang P."/>
            <person name="Zhang Y."/>
            <person name="Zimin A.V."/>
            <person name="Baldwin J."/>
            <person name="Abdouelleil A."/>
            <person name="Abdulkadir J."/>
            <person name="Abebe A."/>
            <person name="Abera B."/>
            <person name="Abreu J."/>
            <person name="Acer S.C."/>
            <person name="Aftuck L."/>
            <person name="Alexander A."/>
            <person name="An P."/>
            <person name="Anderson E."/>
            <person name="Anderson S."/>
            <person name="Arachi H."/>
            <person name="Azer M."/>
            <person name="Bachantsang P."/>
            <person name="Barry A."/>
            <person name="Bayul T."/>
            <person name="Berlin A."/>
            <person name="Bessette D."/>
            <person name="Bloom T."/>
            <person name="Blye J."/>
            <person name="Boguslavskiy L."/>
            <person name="Bonnet C."/>
            <person name="Boukhgalter B."/>
            <person name="Bourzgui I."/>
            <person name="Brown A."/>
            <person name="Cahill P."/>
            <person name="Channer S."/>
            <person name="Cheshatsang Y."/>
            <person name="Chuda L."/>
            <person name="Citroen M."/>
            <person name="Collymore A."/>
            <person name="Cooke P."/>
            <person name="Costello M."/>
            <person name="D'Aco K."/>
            <person name="Daza R."/>
            <person name="De Haan G."/>
            <person name="DeGray S."/>
            <person name="DeMaso C."/>
            <person name="Dhargay N."/>
            <person name="Dooley K."/>
            <person name="Dooley E."/>
            <person name="Doricent M."/>
            <person name="Dorje P."/>
            <person name="Dorjee K."/>
            <person name="Dupes A."/>
            <person name="Elong R."/>
            <person name="Falk J."/>
            <person name="Farina A."/>
            <person name="Faro S."/>
            <person name="Ferguson D."/>
            <person name="Fisher S."/>
            <person name="Foley C.D."/>
            <person name="Franke A."/>
            <person name="Friedrich D."/>
            <person name="Gadbois L."/>
            <person name="Gearin G."/>
            <person name="Gearin C.R."/>
            <person name="Giannoukos G."/>
            <person name="Goode T."/>
            <person name="Graham J."/>
            <person name="Grandbois E."/>
            <person name="Grewal S."/>
            <person name="Gyaltsen K."/>
            <person name="Hafez N."/>
            <person name="Hagos B."/>
            <person name="Hall J."/>
            <person name="Henson C."/>
            <person name="Hollinger A."/>
            <person name="Honan T."/>
            <person name="Huard M.D."/>
            <person name="Hughes L."/>
            <person name="Hurhula B."/>
            <person name="Husby M.E."/>
            <person name="Kamat A."/>
            <person name="Kanga B."/>
            <person name="Kashin S."/>
            <person name="Khazanovich D."/>
            <person name="Kisner P."/>
            <person name="Lance K."/>
            <person name="Lara M."/>
            <person name="Lee W."/>
            <person name="Lennon N."/>
            <person name="Letendre F."/>
            <person name="LeVine R."/>
            <person name="Lipovsky A."/>
            <person name="Liu X."/>
            <person name="Liu J."/>
            <person name="Liu S."/>
            <person name="Lokyitsang T."/>
            <person name="Lokyitsang Y."/>
            <person name="Lubonja R."/>
            <person name="Lui A."/>
            <person name="MacDonald P."/>
            <person name="Magnisalis V."/>
            <person name="Maru K."/>
            <person name="Matthews C."/>
            <person name="McCusker W."/>
            <person name="McDonough S."/>
            <person name="Mehta T."/>
            <person name="Meldrim J."/>
            <person name="Meneus L."/>
            <person name="Mihai O."/>
            <person name="Mihalev A."/>
            <person name="Mihova T."/>
            <person name="Mittelman R."/>
            <person name="Mlenga V."/>
            <person name="Montmayeur A."/>
            <person name="Mulrain L."/>
            <person name="Navidi A."/>
            <person name="Naylor J."/>
            <person name="Negash T."/>
            <person name="Nguyen T."/>
            <person name="Nguyen N."/>
            <person name="Nicol R."/>
            <person name="Norbu C."/>
            <person name="Norbu N."/>
            <person name="Novod N."/>
            <person name="O'Neill B."/>
            <person name="Osman S."/>
            <person name="Markiewicz E."/>
            <person name="Oyono O.L."/>
            <person name="Patti C."/>
            <person name="Phunkhang P."/>
            <person name="Pierre F."/>
            <person name="Priest M."/>
            <person name="Raghuraman S."/>
            <person name="Rege F."/>
            <person name="Reyes R."/>
            <person name="Rise C."/>
            <person name="Rogov P."/>
            <person name="Ross K."/>
            <person name="Ryan E."/>
            <person name="Settipalli S."/>
            <person name="Shea T."/>
            <person name="Sherpa N."/>
            <person name="Shi L."/>
            <person name="Shih D."/>
            <person name="Sparrow T."/>
            <person name="Spaulding J."/>
            <person name="Stalker J."/>
            <person name="Stange-Thomann N."/>
            <person name="Stavropoulos S."/>
            <person name="Stone C."/>
            <person name="Strader C."/>
            <person name="Tesfaye S."/>
            <person name="Thomson T."/>
            <person name="Thoulutsang Y."/>
            <person name="Thoulutsang D."/>
            <person name="Topham K."/>
            <person name="Topping I."/>
            <person name="Tsamla T."/>
            <person name="Vassiliev H."/>
            <person name="Vo A."/>
            <person name="Wangchuk T."/>
            <person name="Wangdi T."/>
            <person name="Weiand M."/>
            <person name="Wilkinson J."/>
            <person name="Wilson A."/>
            <person name="Yadav S."/>
            <person name="Young G."/>
            <person name="Yu Q."/>
            <person name="Zembek L."/>
            <person name="Zhong D."/>
            <person name="Zimmer A."/>
            <person name="Zwirko Z."/>
            <person name="Jaffe D.B."/>
            <person name="Alvarez P."/>
            <person name="Brockman W."/>
            <person name="Butler J."/>
            <person name="Chin C."/>
            <person name="Gnerre S."/>
            <person name="Grabherr M."/>
            <person name="Kleber M."/>
            <person name="Mauceli E."/>
            <person name="MacCallum I."/>
        </authorList>
    </citation>
    <scope>NUCLEOTIDE SEQUENCE [LARGE SCALE GENOMIC DNA]</scope>
    <source>
        <strain evidence="8">Tai18E2 / Tucson 14021-0261.01</strain>
    </source>
</reference>
<keyword evidence="6" id="KW-0807">Transducer</keyword>
<organism evidence="7 8">
    <name type="scientific">Drosophila yakuba</name>
    <name type="common">Fruit fly</name>
    <dbReference type="NCBI Taxonomy" id="7245"/>
    <lineage>
        <taxon>Eukaryota</taxon>
        <taxon>Metazoa</taxon>
        <taxon>Ecdysozoa</taxon>
        <taxon>Arthropoda</taxon>
        <taxon>Hexapoda</taxon>
        <taxon>Insecta</taxon>
        <taxon>Pterygota</taxon>
        <taxon>Neoptera</taxon>
        <taxon>Endopterygota</taxon>
        <taxon>Diptera</taxon>
        <taxon>Brachycera</taxon>
        <taxon>Muscomorpha</taxon>
        <taxon>Ephydroidea</taxon>
        <taxon>Drosophilidae</taxon>
        <taxon>Drosophila</taxon>
        <taxon>Sophophora</taxon>
    </lineage>
</organism>
<dbReference type="GO" id="GO:0050909">
    <property type="term" value="P:sensory perception of taste"/>
    <property type="evidence" value="ECO:0007669"/>
    <property type="project" value="InterPro"/>
</dbReference>
<dbReference type="PhylomeDB" id="B4PKW1"/>
<evidence type="ECO:0000256" key="1">
    <source>
        <dbReference type="ARBA" id="ARBA00004651"/>
    </source>
</evidence>
<dbReference type="AlphaFoldDB" id="B4PKW1"/>
<comment type="subcellular location">
    <subcellularLocation>
        <location evidence="1 6">Cell membrane</location>
        <topology evidence="1 6">Multi-pass membrane protein</topology>
    </subcellularLocation>
</comment>
<evidence type="ECO:0000256" key="2">
    <source>
        <dbReference type="ARBA" id="ARBA00022475"/>
    </source>
</evidence>
<evidence type="ECO:0000256" key="4">
    <source>
        <dbReference type="ARBA" id="ARBA00022989"/>
    </source>
</evidence>
<dbReference type="Proteomes" id="UP000002282">
    <property type="component" value="Chromosome 3R"/>
</dbReference>
<dbReference type="GO" id="GO:0005886">
    <property type="term" value="C:plasma membrane"/>
    <property type="evidence" value="ECO:0007669"/>
    <property type="project" value="UniProtKB-SubCell"/>
</dbReference>
<name>B4PKW1_DROYA</name>
<sequence length="390" mass="45383">MKASKCSVGILRCMSIYARYMGLVCFRFRKQKDNHMLMEEIWSNSSRWKWISVTLRLVPLCIYVYTYAEWICGRMLISEKMLHLTCLGISIPCYLSMIYLKICHGPEVTQLVNQFLDIFRLQRSLHIRGGRSQFGGGRELFLIILSVFCQAQEFLFIMVIARELRGLKHIIQWVCCTYVNIIAYSIMCFAFIWYLSLGILYAELNENLRFESSLHTASSRKEHKARVQKSMALFKEISTVVSSLQDIFDVHLFLCALLTLLQVLIALYKMINDLGFSDFWVWSMSFKNLLLTLLPVLAIQEAVNQFGQARQRALDIFFVGKSKNWIKSVEVFVSQLNLNEFRVNLLGLFNVSNELFLVIVSGMVCYLVFITQCVILHRRRNFYLGISETN</sequence>
<keyword evidence="5 6" id="KW-0472">Membrane</keyword>
<gene>
    <name evidence="7" type="primary">Dyak\GE24082</name>
    <name evidence="7" type="synonym">dyak_GLEANR_7810</name>
    <name evidence="7" type="synonym">GE24082</name>
    <name evidence="7" type="ORF">Dyak_GE24082</name>
</gene>
<dbReference type="InterPro" id="IPR013604">
    <property type="entry name" value="7TM_chemorcpt"/>
</dbReference>
<keyword evidence="3 6" id="KW-0812">Transmembrane</keyword>
<keyword evidence="4 6" id="KW-1133">Transmembrane helix</keyword>
<evidence type="ECO:0000256" key="6">
    <source>
        <dbReference type="RuleBase" id="RU363108"/>
    </source>
</evidence>
<accession>B4PKW1</accession>
<keyword evidence="6" id="KW-0675">Receptor</keyword>
<comment type="caution">
    <text evidence="6">Lacks conserved residue(s) required for the propagation of feature annotation.</text>
</comment>
<proteinExistence type="inferred from homology"/>
<feature type="transmembrane region" description="Helical" evidence="6">
    <location>
        <begin position="250"/>
        <end position="267"/>
    </location>
</feature>
<feature type="transmembrane region" description="Helical" evidence="6">
    <location>
        <begin position="279"/>
        <end position="299"/>
    </location>
</feature>
<feature type="transmembrane region" description="Helical" evidence="6">
    <location>
        <begin position="140"/>
        <end position="161"/>
    </location>
</feature>
<comment type="function">
    <text evidence="6">Gustatory receptor which mediates acceptance or avoidance behavior, depending on its substrates.</text>
</comment>
<comment type="similarity">
    <text evidence="6">Belongs to the insect chemoreceptor superfamily. Gustatory receptor (GR) family.</text>
</comment>
<reference evidence="7 8" key="2">
    <citation type="journal article" date="2007" name="PLoS Biol.">
        <title>Principles of genome evolution in the Drosophila melanogaster species group.</title>
        <authorList>
            <person name="Ranz J.M."/>
            <person name="Maurin D."/>
            <person name="Chan Y.S."/>
            <person name="von Grotthuss M."/>
            <person name="Hillier L.W."/>
            <person name="Roote J."/>
            <person name="Ashburner M."/>
            <person name="Bergman C.M."/>
        </authorList>
    </citation>
    <scope>NUCLEOTIDE SEQUENCE [LARGE SCALE GENOMIC DNA]</scope>
    <source>
        <strain evidence="8">Tai18E2 / Tucson 14021-0261.01</strain>
    </source>
</reference>
<dbReference type="HOGENOM" id="CLU_059451_0_0_1"/>
<dbReference type="KEGG" id="dya:Dyak_GE24082"/>
<keyword evidence="8" id="KW-1185">Reference proteome</keyword>
<feature type="transmembrane region" description="Helical" evidence="6">
    <location>
        <begin position="173"/>
        <end position="195"/>
    </location>
</feature>
<dbReference type="OMA" id="RWKWISV"/>
<feature type="transmembrane region" description="Helical" evidence="6">
    <location>
        <begin position="82"/>
        <end position="102"/>
    </location>
</feature>
<evidence type="ECO:0000256" key="5">
    <source>
        <dbReference type="ARBA" id="ARBA00023136"/>
    </source>
</evidence>
<dbReference type="Pfam" id="PF08395">
    <property type="entry name" value="7tm_7"/>
    <property type="match status" value="1"/>
</dbReference>
<dbReference type="EMBL" id="CM000160">
    <property type="protein sequence ID" value="EDW97910.1"/>
    <property type="molecule type" value="Genomic_DNA"/>
</dbReference>
<dbReference type="OrthoDB" id="7866307at2759"/>
<evidence type="ECO:0000313" key="8">
    <source>
        <dbReference type="Proteomes" id="UP000002282"/>
    </source>
</evidence>